<reference evidence="3" key="3">
    <citation type="submission" date="2020-05" db="UniProtKB">
        <authorList>
            <consortium name="EnsemblMetazoa"/>
        </authorList>
    </citation>
    <scope>IDENTIFICATION</scope>
    <source>
        <strain evidence="3">USDA</strain>
    </source>
</reference>
<evidence type="ECO:0000313" key="3">
    <source>
        <dbReference type="EnsemblMetazoa" id="PHUM275750-PA"/>
    </source>
</evidence>
<dbReference type="VEuPathDB" id="VectorBase:PHUM275750"/>
<feature type="region of interest" description="Disordered" evidence="1">
    <location>
        <begin position="36"/>
        <end position="94"/>
    </location>
</feature>
<feature type="region of interest" description="Disordered" evidence="1">
    <location>
        <begin position="212"/>
        <end position="325"/>
    </location>
</feature>
<dbReference type="AlphaFoldDB" id="E0VKY7"/>
<evidence type="ECO:0000313" key="2">
    <source>
        <dbReference type="EMBL" id="EEB14043.1"/>
    </source>
</evidence>
<accession>E0VKY7</accession>
<dbReference type="InParanoid" id="E0VKY7"/>
<dbReference type="GeneID" id="8238990"/>
<dbReference type="HOGENOM" id="CLU_819662_0_0_1"/>
<dbReference type="OrthoDB" id="5954366at2759"/>
<dbReference type="STRING" id="121224.E0VKY7"/>
<dbReference type="EnsemblMetazoa" id="PHUM275750-RA">
    <property type="protein sequence ID" value="PHUM275750-PA"/>
    <property type="gene ID" value="PHUM275750"/>
</dbReference>
<dbReference type="KEGG" id="phu:Phum_PHUM275750"/>
<feature type="compositionally biased region" description="Polar residues" evidence="1">
    <location>
        <begin position="218"/>
        <end position="233"/>
    </location>
</feature>
<feature type="compositionally biased region" description="Polar residues" evidence="1">
    <location>
        <begin position="64"/>
        <end position="74"/>
    </location>
</feature>
<protein>
    <submittedName>
        <fullName evidence="2 3">Uncharacterized protein</fullName>
    </submittedName>
</protein>
<dbReference type="CTD" id="8238990"/>
<dbReference type="eggNOG" id="KOG0619">
    <property type="taxonomic scope" value="Eukaryota"/>
</dbReference>
<feature type="region of interest" description="Disordered" evidence="1">
    <location>
        <begin position="154"/>
        <end position="180"/>
    </location>
</feature>
<keyword evidence="4" id="KW-1185">Reference proteome</keyword>
<name>E0VKY7_PEDHC</name>
<proteinExistence type="predicted"/>
<evidence type="ECO:0000313" key="4">
    <source>
        <dbReference type="Proteomes" id="UP000009046"/>
    </source>
</evidence>
<dbReference type="EMBL" id="DS235255">
    <property type="protein sequence ID" value="EEB14043.1"/>
    <property type="molecule type" value="Genomic_DNA"/>
</dbReference>
<dbReference type="RefSeq" id="XP_002426781.1">
    <property type="nucleotide sequence ID" value="XM_002426736.1"/>
</dbReference>
<evidence type="ECO:0000256" key="1">
    <source>
        <dbReference type="SAM" id="MobiDB-lite"/>
    </source>
</evidence>
<feature type="compositionally biased region" description="Low complexity" evidence="1">
    <location>
        <begin position="239"/>
        <end position="251"/>
    </location>
</feature>
<feature type="compositionally biased region" description="Polar residues" evidence="1">
    <location>
        <begin position="288"/>
        <end position="299"/>
    </location>
</feature>
<gene>
    <name evidence="3" type="primary">8238990</name>
    <name evidence="2" type="ORF">Phum_PHUM275750</name>
</gene>
<sequence>MERKRKADVKKEKKFWTIFFFPSSIALELKNQSVGSVSTLPKSRLGDDGDGSTDYCPPDLLTFPTKNHQNSSTDAIPYVTSSSSSDRSPYPRPQKLLNSPQFAGQFGTLPYSRSHSPFSPPLGIVPRQSGYVTIPRKPRVPSWSSPLSPVLIDSNGETPVKSEPIYDNLGPRTTADGSSGISLNKCDGNVSHHNYKNRPLPQTPLDTGKRYYEPINENDGTFTPTVFKNSRTPGSAHRNNNNINNSNNLSIADAPPRDTSTPDNNKRQSWARITPEGAQIHSTEETESLITPNSINPRITANRKIPPNPPPKPKKKPGKAFYEDEEQIKKIHKWNGNDN</sequence>
<dbReference type="Proteomes" id="UP000009046">
    <property type="component" value="Unassembled WGS sequence"/>
</dbReference>
<organism>
    <name type="scientific">Pediculus humanus subsp. corporis</name>
    <name type="common">Body louse</name>
    <dbReference type="NCBI Taxonomy" id="121224"/>
    <lineage>
        <taxon>Eukaryota</taxon>
        <taxon>Metazoa</taxon>
        <taxon>Ecdysozoa</taxon>
        <taxon>Arthropoda</taxon>
        <taxon>Hexapoda</taxon>
        <taxon>Insecta</taxon>
        <taxon>Pterygota</taxon>
        <taxon>Neoptera</taxon>
        <taxon>Paraneoptera</taxon>
        <taxon>Psocodea</taxon>
        <taxon>Troctomorpha</taxon>
        <taxon>Phthiraptera</taxon>
        <taxon>Anoplura</taxon>
        <taxon>Pediculidae</taxon>
        <taxon>Pediculus</taxon>
    </lineage>
</organism>
<reference evidence="2" key="2">
    <citation type="submission" date="2007-04" db="EMBL/GenBank/DDBJ databases">
        <title>The genome of the human body louse.</title>
        <authorList>
            <consortium name="The Human Body Louse Genome Consortium"/>
            <person name="Kirkness E."/>
            <person name="Walenz B."/>
            <person name="Hass B."/>
            <person name="Bruggner R."/>
            <person name="Strausberg R."/>
        </authorList>
    </citation>
    <scope>NUCLEOTIDE SEQUENCE</scope>
    <source>
        <strain evidence="2">USDA</strain>
    </source>
</reference>
<dbReference type="EMBL" id="AAZO01003195">
    <property type="status" value="NOT_ANNOTATED_CDS"/>
    <property type="molecule type" value="Genomic_DNA"/>
</dbReference>
<reference evidence="2" key="1">
    <citation type="submission" date="2007-04" db="EMBL/GenBank/DDBJ databases">
        <title>Annotation of Pediculus humanus corporis strain USDA.</title>
        <authorList>
            <person name="Kirkness E."/>
            <person name="Hannick L."/>
            <person name="Hass B."/>
            <person name="Bruggner R."/>
            <person name="Lawson D."/>
            <person name="Bidwell S."/>
            <person name="Joardar V."/>
            <person name="Caler E."/>
            <person name="Walenz B."/>
            <person name="Inman J."/>
            <person name="Schobel S."/>
            <person name="Galinsky K."/>
            <person name="Amedeo P."/>
            <person name="Strausberg R."/>
        </authorList>
    </citation>
    <scope>NUCLEOTIDE SEQUENCE</scope>
    <source>
        <strain evidence="2">USDA</strain>
    </source>
</reference>